<organism evidence="2 3">
    <name type="scientific">Mycena pura</name>
    <dbReference type="NCBI Taxonomy" id="153505"/>
    <lineage>
        <taxon>Eukaryota</taxon>
        <taxon>Fungi</taxon>
        <taxon>Dikarya</taxon>
        <taxon>Basidiomycota</taxon>
        <taxon>Agaricomycotina</taxon>
        <taxon>Agaricomycetes</taxon>
        <taxon>Agaricomycetidae</taxon>
        <taxon>Agaricales</taxon>
        <taxon>Marasmiineae</taxon>
        <taxon>Mycenaceae</taxon>
        <taxon>Mycena</taxon>
    </lineage>
</organism>
<reference evidence="2" key="1">
    <citation type="submission" date="2023-03" db="EMBL/GenBank/DDBJ databases">
        <title>Massive genome expansion in bonnet fungi (Mycena s.s.) driven by repeated elements and novel gene families across ecological guilds.</title>
        <authorList>
            <consortium name="Lawrence Berkeley National Laboratory"/>
            <person name="Harder C.B."/>
            <person name="Miyauchi S."/>
            <person name="Viragh M."/>
            <person name="Kuo A."/>
            <person name="Thoen E."/>
            <person name="Andreopoulos B."/>
            <person name="Lu D."/>
            <person name="Skrede I."/>
            <person name="Drula E."/>
            <person name="Henrissat B."/>
            <person name="Morin E."/>
            <person name="Kohler A."/>
            <person name="Barry K."/>
            <person name="LaButti K."/>
            <person name="Morin E."/>
            <person name="Salamov A."/>
            <person name="Lipzen A."/>
            <person name="Mereny Z."/>
            <person name="Hegedus B."/>
            <person name="Baldrian P."/>
            <person name="Stursova M."/>
            <person name="Weitz H."/>
            <person name="Taylor A."/>
            <person name="Grigoriev I.V."/>
            <person name="Nagy L.G."/>
            <person name="Martin F."/>
            <person name="Kauserud H."/>
        </authorList>
    </citation>
    <scope>NUCLEOTIDE SEQUENCE</scope>
    <source>
        <strain evidence="2">9144</strain>
    </source>
</reference>
<dbReference type="Proteomes" id="UP001219525">
    <property type="component" value="Unassembled WGS sequence"/>
</dbReference>
<keyword evidence="3" id="KW-1185">Reference proteome</keyword>
<dbReference type="EMBL" id="JARJCW010000004">
    <property type="protein sequence ID" value="KAJ7226088.1"/>
    <property type="molecule type" value="Genomic_DNA"/>
</dbReference>
<dbReference type="AlphaFoldDB" id="A0AAD6YQD6"/>
<comment type="caution">
    <text evidence="2">The sequence shown here is derived from an EMBL/GenBank/DDBJ whole genome shotgun (WGS) entry which is preliminary data.</text>
</comment>
<sequence>MPGIPKHVRFSDNVVSTPSPAFSLASLPSSYGPLTPPQAAFNAYLPMTGVAAVNPVLTFAGPMAPPHLSFDVTLPAANVRPSKRNMNMDSSILLQPATNPPLPMLILTHPRLRTWKIQITPAEGGGYVRVIDVLEGIYASLRQQATAADYESLPSRDAQRDVTGAFTRRWSLMPDAAGRSLEKAKGLKRVDFLGSTFMFAGLVQSQQGPNYWDLVLL</sequence>
<evidence type="ECO:0000313" key="3">
    <source>
        <dbReference type="Proteomes" id="UP001219525"/>
    </source>
</evidence>
<proteinExistence type="predicted"/>
<protein>
    <recommendedName>
        <fullName evidence="1">DUF6699 domain-containing protein</fullName>
    </recommendedName>
</protein>
<gene>
    <name evidence="2" type="ORF">GGX14DRAFT_642808</name>
</gene>
<name>A0AAD6YQD6_9AGAR</name>
<dbReference type="Pfam" id="PF20415">
    <property type="entry name" value="DUF6699"/>
    <property type="match status" value="1"/>
</dbReference>
<accession>A0AAD6YQD6</accession>
<evidence type="ECO:0000259" key="1">
    <source>
        <dbReference type="Pfam" id="PF20415"/>
    </source>
</evidence>
<dbReference type="InterPro" id="IPR046522">
    <property type="entry name" value="DUF6699"/>
</dbReference>
<feature type="domain" description="DUF6699" evidence="1">
    <location>
        <begin position="68"/>
        <end position="207"/>
    </location>
</feature>
<evidence type="ECO:0000313" key="2">
    <source>
        <dbReference type="EMBL" id="KAJ7226088.1"/>
    </source>
</evidence>